<keyword evidence="1 3" id="KW-0378">Hydrolase</keyword>
<dbReference type="SUPFAM" id="SSF53474">
    <property type="entry name" value="alpha/beta-Hydrolases"/>
    <property type="match status" value="1"/>
</dbReference>
<accession>A0ABV4H1N2</accession>
<dbReference type="GO" id="GO:0016787">
    <property type="term" value="F:hydrolase activity"/>
    <property type="evidence" value="ECO:0007669"/>
    <property type="project" value="UniProtKB-KW"/>
</dbReference>
<evidence type="ECO:0000313" key="4">
    <source>
        <dbReference type="Proteomes" id="UP001565927"/>
    </source>
</evidence>
<dbReference type="InterPro" id="IPR050266">
    <property type="entry name" value="AB_hydrolase_sf"/>
</dbReference>
<dbReference type="InterPro" id="IPR029058">
    <property type="entry name" value="AB_hydrolase_fold"/>
</dbReference>
<reference evidence="3 4" key="1">
    <citation type="submission" date="2024-07" db="EMBL/GenBank/DDBJ databases">
        <authorList>
            <person name="Thanompreechachai J."/>
            <person name="Duangmal K."/>
        </authorList>
    </citation>
    <scope>NUCLEOTIDE SEQUENCE [LARGE SCALE GENOMIC DNA]</scope>
    <source>
        <strain evidence="3 4">LSe6-4</strain>
    </source>
</reference>
<feature type="domain" description="AB hydrolase-1" evidence="2">
    <location>
        <begin position="22"/>
        <end position="254"/>
    </location>
</feature>
<name>A0ABV4H1N2_9ACTN</name>
<dbReference type="Gene3D" id="3.40.50.1820">
    <property type="entry name" value="alpha/beta hydrolase"/>
    <property type="match status" value="1"/>
</dbReference>
<keyword evidence="4" id="KW-1185">Reference proteome</keyword>
<gene>
    <name evidence="3" type="ORF">AB2L27_08160</name>
</gene>
<dbReference type="InterPro" id="IPR000073">
    <property type="entry name" value="AB_hydrolase_1"/>
</dbReference>
<protein>
    <submittedName>
        <fullName evidence="3">Alpha/beta fold hydrolase</fullName>
    </submittedName>
</protein>
<dbReference type="RefSeq" id="WP_370440972.1">
    <property type="nucleotide sequence ID" value="NZ_JBGFTU010000007.1"/>
</dbReference>
<evidence type="ECO:0000313" key="3">
    <source>
        <dbReference type="EMBL" id="MEZ0164737.1"/>
    </source>
</evidence>
<evidence type="ECO:0000259" key="2">
    <source>
        <dbReference type="Pfam" id="PF00561"/>
    </source>
</evidence>
<sequence>MDTFTTDRIGGLAVRRSGTGEPVLALHGSGGGLQTLAPLAAHLGGFEVWRFARRGYPPSPNGFGRKSFAAEVRDVRALLETVRAVTESDVHLLGVGYGATLALHTALAEPAGIRSLALVEPPLLLAGPRVEDVLARYRRLLEGGEHRAAADLLAREVSRVPEALLAALSTLAGPDLHPGPLEAARLAEGWTHDLEALAGDDLDVTRWSGLRPELPVLLAQGADSADPLPAGMDALAAALPHARRVVWEGQSHLAASAAPDVVAASLREFWPS</sequence>
<proteinExistence type="predicted"/>
<dbReference type="EMBL" id="JBGFTU010000007">
    <property type="protein sequence ID" value="MEZ0164737.1"/>
    <property type="molecule type" value="Genomic_DNA"/>
</dbReference>
<dbReference type="PANTHER" id="PTHR43798">
    <property type="entry name" value="MONOACYLGLYCEROL LIPASE"/>
    <property type="match status" value="1"/>
</dbReference>
<organism evidence="3 4">
    <name type="scientific">Kineococcus halophytocola</name>
    <dbReference type="NCBI Taxonomy" id="3234027"/>
    <lineage>
        <taxon>Bacteria</taxon>
        <taxon>Bacillati</taxon>
        <taxon>Actinomycetota</taxon>
        <taxon>Actinomycetes</taxon>
        <taxon>Kineosporiales</taxon>
        <taxon>Kineosporiaceae</taxon>
        <taxon>Kineococcus</taxon>
    </lineage>
</organism>
<comment type="caution">
    <text evidence="3">The sequence shown here is derived from an EMBL/GenBank/DDBJ whole genome shotgun (WGS) entry which is preliminary data.</text>
</comment>
<dbReference type="PANTHER" id="PTHR43798:SF31">
    <property type="entry name" value="AB HYDROLASE SUPERFAMILY PROTEIN YCLE"/>
    <property type="match status" value="1"/>
</dbReference>
<dbReference type="Proteomes" id="UP001565927">
    <property type="component" value="Unassembled WGS sequence"/>
</dbReference>
<dbReference type="Pfam" id="PF00561">
    <property type="entry name" value="Abhydrolase_1"/>
    <property type="match status" value="1"/>
</dbReference>
<evidence type="ECO:0000256" key="1">
    <source>
        <dbReference type="ARBA" id="ARBA00022801"/>
    </source>
</evidence>